<organism evidence="3 4">
    <name type="scientific">Platanthera guangdongensis</name>
    <dbReference type="NCBI Taxonomy" id="2320717"/>
    <lineage>
        <taxon>Eukaryota</taxon>
        <taxon>Viridiplantae</taxon>
        <taxon>Streptophyta</taxon>
        <taxon>Embryophyta</taxon>
        <taxon>Tracheophyta</taxon>
        <taxon>Spermatophyta</taxon>
        <taxon>Magnoliopsida</taxon>
        <taxon>Liliopsida</taxon>
        <taxon>Asparagales</taxon>
        <taxon>Orchidaceae</taxon>
        <taxon>Orchidoideae</taxon>
        <taxon>Orchideae</taxon>
        <taxon>Orchidinae</taxon>
        <taxon>Platanthera</taxon>
    </lineage>
</organism>
<reference evidence="3 4" key="1">
    <citation type="journal article" date="2022" name="Nat. Plants">
        <title>Genomes of leafy and leafless Platanthera orchids illuminate the evolution of mycoheterotrophy.</title>
        <authorList>
            <person name="Li M.H."/>
            <person name="Liu K.W."/>
            <person name="Li Z."/>
            <person name="Lu H.C."/>
            <person name="Ye Q.L."/>
            <person name="Zhang D."/>
            <person name="Wang J.Y."/>
            <person name="Li Y.F."/>
            <person name="Zhong Z.M."/>
            <person name="Liu X."/>
            <person name="Yu X."/>
            <person name="Liu D.K."/>
            <person name="Tu X.D."/>
            <person name="Liu B."/>
            <person name="Hao Y."/>
            <person name="Liao X.Y."/>
            <person name="Jiang Y.T."/>
            <person name="Sun W.H."/>
            <person name="Chen J."/>
            <person name="Chen Y.Q."/>
            <person name="Ai Y."/>
            <person name="Zhai J.W."/>
            <person name="Wu S.S."/>
            <person name="Zhou Z."/>
            <person name="Hsiao Y.Y."/>
            <person name="Wu W.L."/>
            <person name="Chen Y.Y."/>
            <person name="Lin Y.F."/>
            <person name="Hsu J.L."/>
            <person name="Li C.Y."/>
            <person name="Wang Z.W."/>
            <person name="Zhao X."/>
            <person name="Zhong W.Y."/>
            <person name="Ma X.K."/>
            <person name="Ma L."/>
            <person name="Huang J."/>
            <person name="Chen G.Z."/>
            <person name="Huang M.Z."/>
            <person name="Huang L."/>
            <person name="Peng D.H."/>
            <person name="Luo Y.B."/>
            <person name="Zou S.Q."/>
            <person name="Chen S.P."/>
            <person name="Lan S."/>
            <person name="Tsai W.C."/>
            <person name="Van de Peer Y."/>
            <person name="Liu Z.J."/>
        </authorList>
    </citation>
    <scope>NUCLEOTIDE SEQUENCE [LARGE SCALE GENOMIC DNA]</scope>
    <source>
        <strain evidence="3">Lor288</strain>
    </source>
</reference>
<keyword evidence="1" id="KW-0812">Transmembrane</keyword>
<keyword evidence="4" id="KW-1185">Reference proteome</keyword>
<feature type="transmembrane region" description="Helical" evidence="1">
    <location>
        <begin position="43"/>
        <end position="67"/>
    </location>
</feature>
<protein>
    <recommendedName>
        <fullName evidence="2">Late embryogenesis abundant protein LEA-2 subgroup domain-containing protein</fullName>
    </recommendedName>
</protein>
<evidence type="ECO:0000313" key="3">
    <source>
        <dbReference type="EMBL" id="KAK8941894.1"/>
    </source>
</evidence>
<name>A0ABR2LJG0_9ASPA</name>
<evidence type="ECO:0000256" key="1">
    <source>
        <dbReference type="SAM" id="Phobius"/>
    </source>
</evidence>
<evidence type="ECO:0000259" key="2">
    <source>
        <dbReference type="Pfam" id="PF03168"/>
    </source>
</evidence>
<dbReference type="InterPro" id="IPR004864">
    <property type="entry name" value="LEA_2"/>
</dbReference>
<dbReference type="Pfam" id="PF03168">
    <property type="entry name" value="LEA_2"/>
    <property type="match status" value="1"/>
</dbReference>
<evidence type="ECO:0000313" key="4">
    <source>
        <dbReference type="Proteomes" id="UP001412067"/>
    </source>
</evidence>
<keyword evidence="1" id="KW-0472">Membrane</keyword>
<dbReference type="SUPFAM" id="SSF117070">
    <property type="entry name" value="LEA14-like"/>
    <property type="match status" value="1"/>
</dbReference>
<dbReference type="EMBL" id="JBBWWR010000019">
    <property type="protein sequence ID" value="KAK8941894.1"/>
    <property type="molecule type" value="Genomic_DNA"/>
</dbReference>
<dbReference type="InterPro" id="IPR055301">
    <property type="entry name" value="Lea14-like_2"/>
</dbReference>
<keyword evidence="1" id="KW-1133">Transmembrane helix</keyword>
<accession>A0ABR2LJG0</accession>
<dbReference type="PANTHER" id="PTHR31852">
    <property type="entry name" value="LATE EMBRYOGENESIS ABUNDANT (LEA) HYDROXYPROLINE-RICH GLYCOPROTEIN FAMILY"/>
    <property type="match status" value="1"/>
</dbReference>
<gene>
    <name evidence="3" type="ORF">KSP40_PGU003828</name>
</gene>
<dbReference type="Gene3D" id="2.60.40.1820">
    <property type="match status" value="1"/>
</dbReference>
<dbReference type="Proteomes" id="UP001412067">
    <property type="component" value="Unassembled WGS sequence"/>
</dbReference>
<feature type="domain" description="Late embryogenesis abundant protein LEA-2 subgroup" evidence="2">
    <location>
        <begin position="110"/>
        <end position="209"/>
    </location>
</feature>
<comment type="caution">
    <text evidence="3">The sequence shown here is derived from an EMBL/GenBank/DDBJ whole genome shotgun (WGS) entry which is preliminary data.</text>
</comment>
<proteinExistence type="predicted"/>
<sequence length="230" mass="25186">MHDQREQMRPLAFPSPILPTRTMDGAGLDETGRKARKARNRCCALWCCGCCGASVVVVGVTILVLFLTEFKIKNPEITLNGIRVDQLLVPGIGTLDNPTVTVNSTLTADISVKNPNIASFRFQNSTTDFIYDGEMVGVAYAPDGHVKAYSTERMNVTVDVLDDKVFVGTNATGAALSNDWVDMNSFTGIPGRVNVLGFYKQNFNLKLNCSFTLDIVDRTINNIDCHSDVQ</sequence>